<dbReference type="EMBL" id="CAADRN010000149">
    <property type="protein sequence ID" value="VFU13888.1"/>
    <property type="molecule type" value="Genomic_DNA"/>
</dbReference>
<name>A0A485M0B7_9ZZZZ</name>
<reference evidence="2" key="1">
    <citation type="submission" date="2019-03" db="EMBL/GenBank/DDBJ databases">
        <authorList>
            <person name="Hao L."/>
        </authorList>
    </citation>
    <scope>NUCLEOTIDE SEQUENCE</scope>
</reference>
<keyword evidence="1" id="KW-1133">Transmembrane helix</keyword>
<feature type="transmembrane region" description="Helical" evidence="1">
    <location>
        <begin position="21"/>
        <end position="44"/>
    </location>
</feature>
<dbReference type="Pfam" id="PF09919">
    <property type="entry name" value="DUF2149"/>
    <property type="match status" value="1"/>
</dbReference>
<evidence type="ECO:0000313" key="2">
    <source>
        <dbReference type="EMBL" id="VFU13888.1"/>
    </source>
</evidence>
<proteinExistence type="predicted"/>
<gene>
    <name evidence="2" type="ORF">SCFA_2320003</name>
</gene>
<keyword evidence="1" id="KW-0472">Membrane</keyword>
<evidence type="ECO:0008006" key="3">
    <source>
        <dbReference type="Google" id="ProtNLM"/>
    </source>
</evidence>
<sequence>MRDGLRSSRRRLAEDISPLEGAINIVDAMLVFACGLMLSLVMHWNVNLDKIGERVNLERGREVTQTPEIRDDLIETQNQGKLYEKMGTVYKDPTTGQLFMLTGE</sequence>
<accession>A0A485M0B7</accession>
<dbReference type="AlphaFoldDB" id="A0A485M0B7"/>
<protein>
    <recommendedName>
        <fullName evidence="3">DUF2149 domain-containing protein</fullName>
    </recommendedName>
</protein>
<organism evidence="2">
    <name type="scientific">anaerobic digester metagenome</name>
    <dbReference type="NCBI Taxonomy" id="1263854"/>
    <lineage>
        <taxon>unclassified sequences</taxon>
        <taxon>metagenomes</taxon>
        <taxon>ecological metagenomes</taxon>
    </lineage>
</organism>
<dbReference type="InterPro" id="IPR018676">
    <property type="entry name" value="DUF2149"/>
</dbReference>
<evidence type="ECO:0000256" key="1">
    <source>
        <dbReference type="SAM" id="Phobius"/>
    </source>
</evidence>
<keyword evidence="1" id="KW-0812">Transmembrane</keyword>